<comment type="caution">
    <text evidence="2">The sequence shown here is derived from an EMBL/GenBank/DDBJ whole genome shotgun (WGS) entry which is preliminary data.</text>
</comment>
<dbReference type="PROSITE" id="PS51194">
    <property type="entry name" value="HELICASE_CTER"/>
    <property type="match status" value="1"/>
</dbReference>
<evidence type="ECO:0000259" key="1">
    <source>
        <dbReference type="PROSITE" id="PS51194"/>
    </source>
</evidence>
<feature type="domain" description="Helicase C-terminal" evidence="1">
    <location>
        <begin position="324"/>
        <end position="509"/>
    </location>
</feature>
<dbReference type="Proteomes" id="UP000318053">
    <property type="component" value="Unassembled WGS sequence"/>
</dbReference>
<sequence length="726" mass="82185">MDALVESLSQCWDTGEKALVFVRRVASVKELKRKLDDRYNEWLMNRLRAELPQRMQEPLESLFETFRQQRLAAGAKQLDSSADVPSDRGKGSDSGGLDTFFAWFFRGEGPENVVSGANIQRRFIQRGTVLATFFSDNYVADVMRCEPAEVEGRLGKLLGLTPAALIEVLQKAAGRFLSGGAKRQTRADRFEAVQAAAIELLKDKKCHFQEEARVAWHERFERQVHANPAAQASDIDGLLSVETFFTKLRQRPELRAALWPDPVDDCATKRFREREWRGSMLASVARLGHAFIDLYVLVAARLKSLDQQSQQRGSEDDVASNTDQISEYLDLLEQQRITDRNARGWRAFDELVAVAANFDLIVDVNAPDVRDQHVDDAARDFGGLLGRQQPVGGMSGKVNETLVRQFRMPGYPLVLFSTDLLQEGEDLHTFCSSIHHYGISWTPSSMEQRTGRIDRVRSHSDRRFSDLHVDSLCGDEKLQVYFPHLEDTVEVFQVHRVLDRMNVFLRLMHEGLTVAKVEQRTINTSDEFAKARKPPEQIRGRLKTAFPVRESHLIGTRKTLAATNRIQRQIHERFNGLARHELSGLTIQWEPAVTAGVLMGTAKLKQRIQPFTLILDSIDHFPCVRCISPVGRVDPGCEMEAVLHAASTSPMKIGAIVRKDDRSYDLTTEGEVLLGGNDSANRKRVADLICRVVHDADTLEFELLPGRDESLDKFREELRKEMSHDD</sequence>
<evidence type="ECO:0000313" key="2">
    <source>
        <dbReference type="EMBL" id="TWT66709.1"/>
    </source>
</evidence>
<accession>A0A5C5XW59</accession>
<keyword evidence="3" id="KW-1185">Reference proteome</keyword>
<dbReference type="AlphaFoldDB" id="A0A5C5XW59"/>
<dbReference type="EMBL" id="SJPK01000005">
    <property type="protein sequence ID" value="TWT66709.1"/>
    <property type="molecule type" value="Genomic_DNA"/>
</dbReference>
<organism evidence="2 3">
    <name type="scientific">Allorhodopirellula solitaria</name>
    <dbReference type="NCBI Taxonomy" id="2527987"/>
    <lineage>
        <taxon>Bacteria</taxon>
        <taxon>Pseudomonadati</taxon>
        <taxon>Planctomycetota</taxon>
        <taxon>Planctomycetia</taxon>
        <taxon>Pirellulales</taxon>
        <taxon>Pirellulaceae</taxon>
        <taxon>Allorhodopirellula</taxon>
    </lineage>
</organism>
<dbReference type="SUPFAM" id="SSF52540">
    <property type="entry name" value="P-loop containing nucleoside triphosphate hydrolases"/>
    <property type="match status" value="1"/>
</dbReference>
<name>A0A5C5XW59_9BACT</name>
<protein>
    <recommendedName>
        <fullName evidence="1">Helicase C-terminal domain-containing protein</fullName>
    </recommendedName>
</protein>
<dbReference type="Pfam" id="PF00271">
    <property type="entry name" value="Helicase_C"/>
    <property type="match status" value="1"/>
</dbReference>
<dbReference type="Gene3D" id="3.40.50.300">
    <property type="entry name" value="P-loop containing nucleotide triphosphate hydrolases"/>
    <property type="match status" value="1"/>
</dbReference>
<dbReference type="InterPro" id="IPR027417">
    <property type="entry name" value="P-loop_NTPase"/>
</dbReference>
<gene>
    <name evidence="2" type="ORF">CA85_28060</name>
</gene>
<reference evidence="2 3" key="1">
    <citation type="submission" date="2019-02" db="EMBL/GenBank/DDBJ databases">
        <title>Deep-cultivation of Planctomycetes and their phenomic and genomic characterization uncovers novel biology.</title>
        <authorList>
            <person name="Wiegand S."/>
            <person name="Jogler M."/>
            <person name="Boedeker C."/>
            <person name="Pinto D."/>
            <person name="Vollmers J."/>
            <person name="Rivas-Marin E."/>
            <person name="Kohn T."/>
            <person name="Peeters S.H."/>
            <person name="Heuer A."/>
            <person name="Rast P."/>
            <person name="Oberbeckmann S."/>
            <person name="Bunk B."/>
            <person name="Jeske O."/>
            <person name="Meyerdierks A."/>
            <person name="Storesund J.E."/>
            <person name="Kallscheuer N."/>
            <person name="Luecker S."/>
            <person name="Lage O.M."/>
            <person name="Pohl T."/>
            <person name="Merkel B.J."/>
            <person name="Hornburger P."/>
            <person name="Mueller R.-W."/>
            <person name="Bruemmer F."/>
            <person name="Labrenz M."/>
            <person name="Spormann A.M."/>
            <person name="Op Den Camp H."/>
            <person name="Overmann J."/>
            <person name="Amann R."/>
            <person name="Jetten M.S.M."/>
            <person name="Mascher T."/>
            <person name="Medema M.H."/>
            <person name="Devos D.P."/>
            <person name="Kaster A.-K."/>
            <person name="Ovreas L."/>
            <person name="Rohde M."/>
            <person name="Galperin M.Y."/>
            <person name="Jogler C."/>
        </authorList>
    </citation>
    <scope>NUCLEOTIDE SEQUENCE [LARGE SCALE GENOMIC DNA]</scope>
    <source>
        <strain evidence="2 3">CA85</strain>
    </source>
</reference>
<proteinExistence type="predicted"/>
<dbReference type="InterPro" id="IPR001650">
    <property type="entry name" value="Helicase_C-like"/>
</dbReference>
<dbReference type="OrthoDB" id="9760715at2"/>
<evidence type="ECO:0000313" key="3">
    <source>
        <dbReference type="Proteomes" id="UP000318053"/>
    </source>
</evidence>